<dbReference type="InterPro" id="IPR029052">
    <property type="entry name" value="Metallo-depent_PP-like"/>
</dbReference>
<dbReference type="AlphaFoldDB" id="A0A9X2HNG5"/>
<organism evidence="2 3">
    <name type="scientific">Sphingomonas tagetis</name>
    <dbReference type="NCBI Taxonomy" id="2949092"/>
    <lineage>
        <taxon>Bacteria</taxon>
        <taxon>Pseudomonadati</taxon>
        <taxon>Pseudomonadota</taxon>
        <taxon>Alphaproteobacteria</taxon>
        <taxon>Sphingomonadales</taxon>
        <taxon>Sphingomonadaceae</taxon>
        <taxon>Sphingomonas</taxon>
    </lineage>
</organism>
<dbReference type="InterPro" id="IPR050126">
    <property type="entry name" value="Ap4A_hydrolase"/>
</dbReference>
<dbReference type="SUPFAM" id="SSF56300">
    <property type="entry name" value="Metallo-dependent phosphatases"/>
    <property type="match status" value="1"/>
</dbReference>
<dbReference type="EMBL" id="JAMLDX010000025">
    <property type="protein sequence ID" value="MCP3732892.1"/>
    <property type="molecule type" value="Genomic_DNA"/>
</dbReference>
<gene>
    <name evidence="2" type="ORF">M9978_20955</name>
</gene>
<dbReference type="PANTHER" id="PTHR42850">
    <property type="entry name" value="METALLOPHOSPHOESTERASE"/>
    <property type="match status" value="1"/>
</dbReference>
<keyword evidence="3" id="KW-1185">Reference proteome</keyword>
<reference evidence="2" key="1">
    <citation type="submission" date="2022-05" db="EMBL/GenBank/DDBJ databases">
        <title>Sphingomonas sp. strain MG17 Genome sequencing and assembly.</title>
        <authorList>
            <person name="Kim I."/>
        </authorList>
    </citation>
    <scope>NUCLEOTIDE SEQUENCE</scope>
    <source>
        <strain evidence="2">MG17</strain>
    </source>
</reference>
<evidence type="ECO:0000259" key="1">
    <source>
        <dbReference type="Pfam" id="PF00149"/>
    </source>
</evidence>
<sequence length="261" mass="28706">MLRRLFSAFSKNVPGTAVGSIPDGRRIYAVGDIHGRLDLLDRLLAQIEADDAARAPADTAVIFLGDLIDRGPDSAQVVQRLLDLSLRSSKVRFLLGNHEEVFLKALDGEKGAMSFFLRIGGKETVLSYGISEADYRAADYDSLTGMLQSQVPQSHIEFLSGFENLIQIGDYAFVHAGIRPGVPLAEQSPAALRWIREEFLGHHGSLEKIIVHGHTIADEVEERQWRIGIDTGAFATGKLTAMAFEGAARWVLQTSENEKDF</sequence>
<name>A0A9X2HNG5_9SPHN</name>
<accession>A0A9X2HNG5</accession>
<comment type="caution">
    <text evidence="2">The sequence shown here is derived from an EMBL/GenBank/DDBJ whole genome shotgun (WGS) entry which is preliminary data.</text>
</comment>
<dbReference type="Pfam" id="PF00149">
    <property type="entry name" value="Metallophos"/>
    <property type="match status" value="1"/>
</dbReference>
<protein>
    <submittedName>
        <fullName evidence="2">Metallophosphoesterase</fullName>
    </submittedName>
</protein>
<evidence type="ECO:0000313" key="3">
    <source>
        <dbReference type="Proteomes" id="UP001139451"/>
    </source>
</evidence>
<feature type="domain" description="Calcineurin-like phosphoesterase" evidence="1">
    <location>
        <begin position="26"/>
        <end position="214"/>
    </location>
</feature>
<dbReference type="RefSeq" id="WP_254296790.1">
    <property type="nucleotide sequence ID" value="NZ_JAMLDX010000025.1"/>
</dbReference>
<dbReference type="PANTHER" id="PTHR42850:SF4">
    <property type="entry name" value="ZINC-DEPENDENT ENDOPOLYPHOSPHATASE"/>
    <property type="match status" value="1"/>
</dbReference>
<dbReference type="GO" id="GO:0008803">
    <property type="term" value="F:bis(5'-nucleosyl)-tetraphosphatase (symmetrical) activity"/>
    <property type="evidence" value="ECO:0007669"/>
    <property type="project" value="TreeGrafter"/>
</dbReference>
<evidence type="ECO:0000313" key="2">
    <source>
        <dbReference type="EMBL" id="MCP3732892.1"/>
    </source>
</evidence>
<dbReference type="Gene3D" id="3.60.21.10">
    <property type="match status" value="1"/>
</dbReference>
<dbReference type="InterPro" id="IPR004843">
    <property type="entry name" value="Calcineurin-like_PHP"/>
</dbReference>
<dbReference type="GO" id="GO:0110154">
    <property type="term" value="P:RNA decapping"/>
    <property type="evidence" value="ECO:0007669"/>
    <property type="project" value="TreeGrafter"/>
</dbReference>
<dbReference type="GO" id="GO:0005737">
    <property type="term" value="C:cytoplasm"/>
    <property type="evidence" value="ECO:0007669"/>
    <property type="project" value="TreeGrafter"/>
</dbReference>
<proteinExistence type="predicted"/>
<dbReference type="Proteomes" id="UP001139451">
    <property type="component" value="Unassembled WGS sequence"/>
</dbReference>
<dbReference type="GO" id="GO:0016791">
    <property type="term" value="F:phosphatase activity"/>
    <property type="evidence" value="ECO:0007669"/>
    <property type="project" value="TreeGrafter"/>
</dbReference>